<feature type="transmembrane region" description="Helical" evidence="6">
    <location>
        <begin position="377"/>
        <end position="399"/>
    </location>
</feature>
<keyword evidence="2 6" id="KW-0812">Transmembrane</keyword>
<evidence type="ECO:0000256" key="6">
    <source>
        <dbReference type="SAM" id="Phobius"/>
    </source>
</evidence>
<evidence type="ECO:0000256" key="5">
    <source>
        <dbReference type="SAM" id="MobiDB-lite"/>
    </source>
</evidence>
<comment type="caution">
    <text evidence="7">The sequence shown here is derived from an EMBL/GenBank/DDBJ whole genome shotgun (WGS) entry which is preliminary data.</text>
</comment>
<dbReference type="InterPro" id="IPR011701">
    <property type="entry name" value="MFS"/>
</dbReference>
<dbReference type="EMBL" id="JASWJB010000170">
    <property type="protein sequence ID" value="KAK2594401.1"/>
    <property type="molecule type" value="Genomic_DNA"/>
</dbReference>
<comment type="subcellular location">
    <subcellularLocation>
        <location evidence="1">Membrane</location>
        <topology evidence="1">Multi-pass membrane protein</topology>
    </subcellularLocation>
</comment>
<feature type="transmembrane region" description="Helical" evidence="6">
    <location>
        <begin position="525"/>
        <end position="548"/>
    </location>
</feature>
<evidence type="ECO:0000256" key="1">
    <source>
        <dbReference type="ARBA" id="ARBA00004141"/>
    </source>
</evidence>
<feature type="transmembrane region" description="Helical" evidence="6">
    <location>
        <begin position="230"/>
        <end position="252"/>
    </location>
</feature>
<dbReference type="SUPFAM" id="SSF103473">
    <property type="entry name" value="MFS general substrate transporter"/>
    <property type="match status" value="1"/>
</dbReference>
<reference evidence="7" key="1">
    <citation type="submission" date="2023-06" db="EMBL/GenBank/DDBJ databases">
        <title>Conoideocrella luteorostrata (Hypocreales: Clavicipitaceae), a potential biocontrol fungus for elongate hemlock scale in United States Christmas tree production areas.</title>
        <authorList>
            <person name="Barrett H."/>
            <person name="Lovett B."/>
            <person name="Macias A.M."/>
            <person name="Stajich J.E."/>
            <person name="Kasson M.T."/>
        </authorList>
    </citation>
    <scope>NUCLEOTIDE SEQUENCE</scope>
    <source>
        <strain evidence="7">ARSEF 14590</strain>
    </source>
</reference>
<dbReference type="PANTHER" id="PTHR23507:SF1">
    <property type="entry name" value="FI18259P1-RELATED"/>
    <property type="match status" value="1"/>
</dbReference>
<keyword evidence="4 6" id="KW-0472">Membrane</keyword>
<evidence type="ECO:0000256" key="4">
    <source>
        <dbReference type="ARBA" id="ARBA00023136"/>
    </source>
</evidence>
<feature type="transmembrane region" description="Helical" evidence="6">
    <location>
        <begin position="405"/>
        <end position="422"/>
    </location>
</feature>
<dbReference type="GO" id="GO:0016020">
    <property type="term" value="C:membrane"/>
    <property type="evidence" value="ECO:0007669"/>
    <property type="project" value="UniProtKB-SubCell"/>
</dbReference>
<dbReference type="AlphaFoldDB" id="A0AAJ0FRP0"/>
<evidence type="ECO:0000313" key="8">
    <source>
        <dbReference type="Proteomes" id="UP001251528"/>
    </source>
</evidence>
<gene>
    <name evidence="7" type="ORF">QQS21_007907</name>
</gene>
<feature type="transmembrane region" description="Helical" evidence="6">
    <location>
        <begin position="164"/>
        <end position="187"/>
    </location>
</feature>
<feature type="transmembrane region" description="Helical" evidence="6">
    <location>
        <begin position="70"/>
        <end position="93"/>
    </location>
</feature>
<accession>A0AAJ0FRP0</accession>
<evidence type="ECO:0000256" key="3">
    <source>
        <dbReference type="ARBA" id="ARBA00022989"/>
    </source>
</evidence>
<proteinExistence type="predicted"/>
<name>A0AAJ0FRP0_9HYPO</name>
<organism evidence="7 8">
    <name type="scientific">Conoideocrella luteorostrata</name>
    <dbReference type="NCBI Taxonomy" id="1105319"/>
    <lineage>
        <taxon>Eukaryota</taxon>
        <taxon>Fungi</taxon>
        <taxon>Dikarya</taxon>
        <taxon>Ascomycota</taxon>
        <taxon>Pezizomycotina</taxon>
        <taxon>Sordariomycetes</taxon>
        <taxon>Hypocreomycetidae</taxon>
        <taxon>Hypocreales</taxon>
        <taxon>Clavicipitaceae</taxon>
        <taxon>Conoideocrella</taxon>
    </lineage>
</organism>
<feature type="transmembrane region" description="Helical" evidence="6">
    <location>
        <begin position="193"/>
        <end position="218"/>
    </location>
</feature>
<evidence type="ECO:0000256" key="2">
    <source>
        <dbReference type="ARBA" id="ARBA00022692"/>
    </source>
</evidence>
<keyword evidence="8" id="KW-1185">Reference proteome</keyword>
<dbReference type="Proteomes" id="UP001251528">
    <property type="component" value="Unassembled WGS sequence"/>
</dbReference>
<sequence>MGNSVELETLRPPPRHSHQIRPRTPGSSSTMRHQDHDEPDPERVAFLQTTQHAAINDAQGSYRDSRLQNVFSITIAASVLILAMEIVCSIPIAPRMVIFEEIICRKYYDETLQSGTGLGDCKIEPVQSELSRINGWKETFDTIPGLALSIPYGTLANRIGRDKVLMLALIGCVLAEIWVAVVCLLSHTLPLRAVWLSGVFQLIGGGDATVISMCYTLIGDACAPEQRTTAFSQIHAATLLSELISIPLGSLLISVSPWIPVIGAPALMALATLVALLYIHNFASSHTNKHMLDSDDSSWSLPSASSKKTWYQLGSTTWKLASASGWITKDVMLMLVAFFLCQIGRRCSSVLLQYSSVTLDWEFATVRHPFFPTVKDYLPVASGLCSLITDSFAQASYLIALRAGVNMFVIVVLIPCISRYLISKRGFRQSQTDKYITVISGLWLLVGSIFIFLSGSPLVLILGQISFAFGLAFPVTARSFLTTMVDQRHLSLLYTSITAAEYGGVMIGGPLLAGAFQWGLNLGGFWVGMPFLVIAVLFAVCTISVSVADSTLEMGDVPSFE</sequence>
<evidence type="ECO:0008006" key="9">
    <source>
        <dbReference type="Google" id="ProtNLM"/>
    </source>
</evidence>
<feature type="transmembrane region" description="Helical" evidence="6">
    <location>
        <begin position="459"/>
        <end position="480"/>
    </location>
</feature>
<dbReference type="InterPro" id="IPR036259">
    <property type="entry name" value="MFS_trans_sf"/>
</dbReference>
<keyword evidence="3 6" id="KW-1133">Transmembrane helix</keyword>
<dbReference type="Gene3D" id="1.20.1250.20">
    <property type="entry name" value="MFS general substrate transporter like domains"/>
    <property type="match status" value="1"/>
</dbReference>
<feature type="transmembrane region" description="Helical" evidence="6">
    <location>
        <begin position="434"/>
        <end position="453"/>
    </location>
</feature>
<feature type="region of interest" description="Disordered" evidence="5">
    <location>
        <begin position="1"/>
        <end position="40"/>
    </location>
</feature>
<protein>
    <recommendedName>
        <fullName evidence="9">Major facilitator superfamily domain-containing protein</fullName>
    </recommendedName>
</protein>
<dbReference type="Pfam" id="PF07690">
    <property type="entry name" value="MFS_1"/>
    <property type="match status" value="1"/>
</dbReference>
<dbReference type="GO" id="GO:0022857">
    <property type="term" value="F:transmembrane transporter activity"/>
    <property type="evidence" value="ECO:0007669"/>
    <property type="project" value="InterPro"/>
</dbReference>
<dbReference type="PANTHER" id="PTHR23507">
    <property type="entry name" value="ZGC:174356"/>
    <property type="match status" value="1"/>
</dbReference>
<feature type="transmembrane region" description="Helical" evidence="6">
    <location>
        <begin position="258"/>
        <end position="279"/>
    </location>
</feature>
<feature type="transmembrane region" description="Helical" evidence="6">
    <location>
        <begin position="492"/>
        <end position="513"/>
    </location>
</feature>
<evidence type="ECO:0000313" key="7">
    <source>
        <dbReference type="EMBL" id="KAK2594401.1"/>
    </source>
</evidence>